<feature type="region of interest" description="Disordered" evidence="1">
    <location>
        <begin position="84"/>
        <end position="153"/>
    </location>
</feature>
<name>A0A834N065_VESGE</name>
<feature type="compositionally biased region" description="Low complexity" evidence="1">
    <location>
        <begin position="105"/>
        <end position="114"/>
    </location>
</feature>
<evidence type="ECO:0000313" key="2">
    <source>
        <dbReference type="EMBL" id="KAF7391875.1"/>
    </source>
</evidence>
<evidence type="ECO:0000256" key="1">
    <source>
        <dbReference type="SAM" id="MobiDB-lite"/>
    </source>
</evidence>
<keyword evidence="3" id="KW-1185">Reference proteome</keyword>
<proteinExistence type="predicted"/>
<gene>
    <name evidence="2" type="ORF">HZH68_011418</name>
</gene>
<feature type="compositionally biased region" description="Basic and acidic residues" evidence="1">
    <location>
        <begin position="133"/>
        <end position="143"/>
    </location>
</feature>
<feature type="compositionally biased region" description="Polar residues" evidence="1">
    <location>
        <begin position="116"/>
        <end position="130"/>
    </location>
</feature>
<comment type="caution">
    <text evidence="2">The sequence shown here is derived from an EMBL/GenBank/DDBJ whole genome shotgun (WGS) entry which is preliminary data.</text>
</comment>
<sequence length="153" mass="16550">MAQVHEPPCCPDQTSGNNLPPPANGRNCSSEVEPGFWGVEPRERPMLDDNGVITLVTSRLTGQLPILESVSGSFQNLLAPKKNFLMRNSQESEEVKSEDTKQESSGEPSAEGAEVTTPTEGNPASPNTVASPDSKEPKKKDKVCWPLHINLNN</sequence>
<accession>A0A834N065</accession>
<organism evidence="2 3">
    <name type="scientific">Vespula germanica</name>
    <name type="common">German yellow jacket</name>
    <name type="synonym">Paravespula germanica</name>
    <dbReference type="NCBI Taxonomy" id="30212"/>
    <lineage>
        <taxon>Eukaryota</taxon>
        <taxon>Metazoa</taxon>
        <taxon>Ecdysozoa</taxon>
        <taxon>Arthropoda</taxon>
        <taxon>Hexapoda</taxon>
        <taxon>Insecta</taxon>
        <taxon>Pterygota</taxon>
        <taxon>Neoptera</taxon>
        <taxon>Endopterygota</taxon>
        <taxon>Hymenoptera</taxon>
        <taxon>Apocrita</taxon>
        <taxon>Aculeata</taxon>
        <taxon>Vespoidea</taxon>
        <taxon>Vespidae</taxon>
        <taxon>Vespinae</taxon>
        <taxon>Vespula</taxon>
    </lineage>
</organism>
<dbReference type="Proteomes" id="UP000617340">
    <property type="component" value="Unassembled WGS sequence"/>
</dbReference>
<reference evidence="2" key="1">
    <citation type="journal article" date="2020" name="G3 (Bethesda)">
        <title>High-Quality Assemblies for Three Invasive Social Wasps from the &lt;i&gt;Vespula&lt;/i&gt; Genus.</title>
        <authorList>
            <person name="Harrop T.W.R."/>
            <person name="Guhlin J."/>
            <person name="McLaughlin G.M."/>
            <person name="Permina E."/>
            <person name="Stockwell P."/>
            <person name="Gilligan J."/>
            <person name="Le Lec M.F."/>
            <person name="Gruber M.A.M."/>
            <person name="Quinn O."/>
            <person name="Lovegrove M."/>
            <person name="Duncan E.J."/>
            <person name="Remnant E.J."/>
            <person name="Van Eeckhoven J."/>
            <person name="Graham B."/>
            <person name="Knapp R.A."/>
            <person name="Langford K.W."/>
            <person name="Kronenberg Z."/>
            <person name="Press M.O."/>
            <person name="Eacker S.M."/>
            <person name="Wilson-Rankin E.E."/>
            <person name="Purcell J."/>
            <person name="Lester P.J."/>
            <person name="Dearden P.K."/>
        </authorList>
    </citation>
    <scope>NUCLEOTIDE SEQUENCE</scope>
    <source>
        <strain evidence="2">Linc-1</strain>
    </source>
</reference>
<feature type="region of interest" description="Disordered" evidence="1">
    <location>
        <begin position="1"/>
        <end position="30"/>
    </location>
</feature>
<dbReference type="EMBL" id="JACSDZ010000011">
    <property type="protein sequence ID" value="KAF7391875.1"/>
    <property type="molecule type" value="Genomic_DNA"/>
</dbReference>
<dbReference type="AlphaFoldDB" id="A0A834N065"/>
<protein>
    <submittedName>
        <fullName evidence="2">Uncharacterized protein</fullName>
    </submittedName>
</protein>
<feature type="compositionally biased region" description="Basic and acidic residues" evidence="1">
    <location>
        <begin position="93"/>
        <end position="104"/>
    </location>
</feature>
<evidence type="ECO:0000313" key="3">
    <source>
        <dbReference type="Proteomes" id="UP000617340"/>
    </source>
</evidence>